<evidence type="ECO:0000313" key="3">
    <source>
        <dbReference type="Proteomes" id="UP000613974"/>
    </source>
</evidence>
<gene>
    <name evidence="2" type="ORF">Snoj_01370</name>
</gene>
<dbReference type="EMBL" id="BNEC01000002">
    <property type="protein sequence ID" value="GHI66219.1"/>
    <property type="molecule type" value="Genomic_DNA"/>
</dbReference>
<evidence type="ECO:0000313" key="2">
    <source>
        <dbReference type="EMBL" id="GHI66219.1"/>
    </source>
</evidence>
<keyword evidence="3" id="KW-1185">Reference proteome</keyword>
<accession>A0ABQ3SDM4</accession>
<reference evidence="3" key="1">
    <citation type="submission" date="2023-07" db="EMBL/GenBank/DDBJ databases">
        <title>Whole genome shotgun sequence of Streptomyces nojiriensis NBRC 13794.</title>
        <authorList>
            <person name="Komaki H."/>
            <person name="Tamura T."/>
        </authorList>
    </citation>
    <scope>NUCLEOTIDE SEQUENCE [LARGE SCALE GENOMIC DNA]</scope>
    <source>
        <strain evidence="3">NBRC 13794</strain>
    </source>
</reference>
<name>A0ABQ3SDM4_9ACTN</name>
<comment type="caution">
    <text evidence="2">The sequence shown here is derived from an EMBL/GenBank/DDBJ whole genome shotgun (WGS) entry which is preliminary data.</text>
</comment>
<evidence type="ECO:0000256" key="1">
    <source>
        <dbReference type="SAM" id="MobiDB-lite"/>
    </source>
</evidence>
<dbReference type="Proteomes" id="UP000613974">
    <property type="component" value="Unassembled WGS sequence"/>
</dbReference>
<organism evidence="2 3">
    <name type="scientific">Streptomyces nojiriensis</name>
    <dbReference type="NCBI Taxonomy" id="66374"/>
    <lineage>
        <taxon>Bacteria</taxon>
        <taxon>Bacillati</taxon>
        <taxon>Actinomycetota</taxon>
        <taxon>Actinomycetes</taxon>
        <taxon>Kitasatosporales</taxon>
        <taxon>Streptomycetaceae</taxon>
        <taxon>Streptomyces</taxon>
    </lineage>
</organism>
<proteinExistence type="predicted"/>
<sequence length="100" mass="10817">MSGLYLPGAVRLRGPRRHVPETLGLLRYGFVSQDQRTALVRVTGGFGMLWYTARAGIGLIGPGPRPVPVPRGRHRDRPAPRPEAQCLAAPPRSTALGSPR</sequence>
<feature type="region of interest" description="Disordered" evidence="1">
    <location>
        <begin position="61"/>
        <end position="100"/>
    </location>
</feature>
<protein>
    <submittedName>
        <fullName evidence="2">Uncharacterized protein</fullName>
    </submittedName>
</protein>